<evidence type="ECO:0000259" key="1">
    <source>
        <dbReference type="Pfam" id="PF23343"/>
    </source>
</evidence>
<name>A0A8F5MJC2_9VIRU</name>
<dbReference type="InterPro" id="IPR056906">
    <property type="entry name" value="ORF2/G2P_dom"/>
</dbReference>
<dbReference type="EMBL" id="MZ089796">
    <property type="protein sequence ID" value="QXN75243.1"/>
    <property type="molecule type" value="Genomic_DNA"/>
</dbReference>
<organism evidence="2">
    <name type="scientific">Microvirus mar50</name>
    <dbReference type="NCBI Taxonomy" id="2851186"/>
    <lineage>
        <taxon>Viruses</taxon>
        <taxon>Monodnaviria</taxon>
        <taxon>Sangervirae</taxon>
        <taxon>Phixviricota</taxon>
        <taxon>Malgrandaviricetes</taxon>
        <taxon>Petitvirales</taxon>
        <taxon>Microviridae</taxon>
    </lineage>
</organism>
<accession>A0A8F5MJC2</accession>
<sequence length="462" mass="54214">MTQCVSQRKNLLILIITMCLNPTIINNRKYICMQNNYPCLSLNGREMYYTRPTSEPYNYKYFNRRNLGVNHDNIDRYYAFNPVTGEKIPLFIEVPCCKCLECQASKTSQINNRMLIEQIGHGNIIPLFFTLTYSDKYLPKDRSVNKLDVRLFINRLYTYLRRKGYQGPTPRHIVFSEYSPTNFRPHYHGIIYGLDVSQVFPKYLDFIEWFESVWGKGFVNIKHFLPHGFQYVSKYLLKEKYNPSHLKPNFWFGSRVGGGIGTLALNNPDFLDAVRLNTSTFRFKFKICGELHTVTVPPYLRKKLYPTACQLLPKEVRDAVYNICFASHLAQLKLVQSPYLSELESIADSEFPTEFLKYYPYFRWIYDIDTCPSDDTLHNFVETLSASAIIEKYESSYDVLSCFISSPLRDRYIDALMHHDSLMASYYDRCKQYIESLPPVEDRIVLLTNELNKVKSRDHYCG</sequence>
<protein>
    <submittedName>
        <fullName evidence="2">Replication initiator protein</fullName>
    </submittedName>
</protein>
<reference evidence="2" key="1">
    <citation type="submission" date="2021-04" db="EMBL/GenBank/DDBJ databases">
        <title>Genomes of microviruses identified in yellow-bellied marmot fecal samples.</title>
        <authorList>
            <person name="Varsani A."/>
            <person name="Kraberger S."/>
            <person name="Chatterjee A."/>
            <person name="Richet C."/>
            <person name="Fontenele R.S."/>
            <person name="Schmidlin K."/>
            <person name="Blumstein D.T."/>
        </authorList>
    </citation>
    <scope>NUCLEOTIDE SEQUENCE</scope>
    <source>
        <strain evidence="2">Mar50</strain>
    </source>
</reference>
<feature type="domain" description="Replication-associated protein ORF2/G2P" evidence="1">
    <location>
        <begin position="127"/>
        <end position="239"/>
    </location>
</feature>
<dbReference type="Pfam" id="PF23343">
    <property type="entry name" value="REP_ORF2-G2P"/>
    <property type="match status" value="1"/>
</dbReference>
<evidence type="ECO:0000313" key="2">
    <source>
        <dbReference type="EMBL" id="QXN75243.1"/>
    </source>
</evidence>
<proteinExistence type="predicted"/>